<gene>
    <name evidence="2" type="ORF">DILT_LOCUS14941</name>
</gene>
<keyword evidence="3" id="KW-1185">Reference proteome</keyword>
<feature type="region of interest" description="Disordered" evidence="1">
    <location>
        <begin position="75"/>
        <end position="96"/>
    </location>
</feature>
<organism evidence="2 3">
    <name type="scientific">Dibothriocephalus latus</name>
    <name type="common">Fish tapeworm</name>
    <name type="synonym">Diphyllobothrium latum</name>
    <dbReference type="NCBI Taxonomy" id="60516"/>
    <lineage>
        <taxon>Eukaryota</taxon>
        <taxon>Metazoa</taxon>
        <taxon>Spiralia</taxon>
        <taxon>Lophotrochozoa</taxon>
        <taxon>Platyhelminthes</taxon>
        <taxon>Cestoda</taxon>
        <taxon>Eucestoda</taxon>
        <taxon>Diphyllobothriidea</taxon>
        <taxon>Diphyllobothriidae</taxon>
        <taxon>Dibothriocephalus</taxon>
    </lineage>
</organism>
<protein>
    <submittedName>
        <fullName evidence="2">Uncharacterized protein</fullName>
    </submittedName>
</protein>
<evidence type="ECO:0000313" key="2">
    <source>
        <dbReference type="EMBL" id="VDN27110.1"/>
    </source>
</evidence>
<evidence type="ECO:0000313" key="3">
    <source>
        <dbReference type="Proteomes" id="UP000281553"/>
    </source>
</evidence>
<reference evidence="2 3" key="1">
    <citation type="submission" date="2018-11" db="EMBL/GenBank/DDBJ databases">
        <authorList>
            <consortium name="Pathogen Informatics"/>
        </authorList>
    </citation>
    <scope>NUCLEOTIDE SEQUENCE [LARGE SCALE GENOMIC DNA]</scope>
</reference>
<sequence>MAVQATRTQVLLPHCVALQWDAAVAWQILYHLAASPVTSVPTLRYLRGNHDLVQRHLTTGLTSASLLQATASTETTVGNSEDISDTARGNMKPAEEMRGPEWMSDFSSDESKLLERLIVACEENCILVSAEDRLNLGSSLINSPTLHSRLRFLLPLLQTNFSGFRSSPADLSDSLITEVVAFAHRRNMYRLCLSAGKQACLEGWRQVAELGMHRFKVLNKLNLMTSPPVTDVRTSSSSLLEVSQATASTAPRDHVFTISMSLLSSIL</sequence>
<dbReference type="EMBL" id="UYRU01076593">
    <property type="protein sequence ID" value="VDN27110.1"/>
    <property type="molecule type" value="Genomic_DNA"/>
</dbReference>
<dbReference type="OrthoDB" id="2019644at2759"/>
<dbReference type="AlphaFoldDB" id="A0A3P7MKP7"/>
<proteinExistence type="predicted"/>
<dbReference type="Proteomes" id="UP000281553">
    <property type="component" value="Unassembled WGS sequence"/>
</dbReference>
<accession>A0A3P7MKP7</accession>
<name>A0A3P7MKP7_DIBLA</name>
<evidence type="ECO:0000256" key="1">
    <source>
        <dbReference type="SAM" id="MobiDB-lite"/>
    </source>
</evidence>
<feature type="non-terminal residue" evidence="2">
    <location>
        <position position="267"/>
    </location>
</feature>